<evidence type="ECO:0000313" key="1">
    <source>
        <dbReference type="EMBL" id="VDN00910.1"/>
    </source>
</evidence>
<accession>A0A0N5CUF2</accession>
<reference evidence="3" key="1">
    <citation type="submission" date="2017-02" db="UniProtKB">
        <authorList>
            <consortium name="WormBaseParasite"/>
        </authorList>
    </citation>
    <scope>IDENTIFICATION</scope>
</reference>
<dbReference type="WBParaSite" id="TCLT_0000389201-mRNA-1">
    <property type="protein sequence ID" value="TCLT_0000389201-mRNA-1"/>
    <property type="gene ID" value="TCLT_0000389201"/>
</dbReference>
<protein>
    <submittedName>
        <fullName evidence="3">Major capsid protein</fullName>
    </submittedName>
</protein>
<gene>
    <name evidence="1" type="ORF">TCLT_LOCUS3881</name>
</gene>
<dbReference type="AlphaFoldDB" id="A0A0N5CUF2"/>
<name>A0A0N5CUF2_THECL</name>
<evidence type="ECO:0000313" key="3">
    <source>
        <dbReference type="WBParaSite" id="TCLT_0000389201-mRNA-1"/>
    </source>
</evidence>
<keyword evidence="2" id="KW-1185">Reference proteome</keyword>
<reference evidence="1 2" key="2">
    <citation type="submission" date="2018-11" db="EMBL/GenBank/DDBJ databases">
        <authorList>
            <consortium name="Pathogen Informatics"/>
        </authorList>
    </citation>
    <scope>NUCLEOTIDE SEQUENCE [LARGE SCALE GENOMIC DNA]</scope>
</reference>
<organism evidence="3">
    <name type="scientific">Thelazia callipaeda</name>
    <name type="common">Oriental eyeworm</name>
    <name type="synonym">Parasitic nematode</name>
    <dbReference type="NCBI Taxonomy" id="103827"/>
    <lineage>
        <taxon>Eukaryota</taxon>
        <taxon>Metazoa</taxon>
        <taxon>Ecdysozoa</taxon>
        <taxon>Nematoda</taxon>
        <taxon>Chromadorea</taxon>
        <taxon>Rhabditida</taxon>
        <taxon>Spirurina</taxon>
        <taxon>Spiruromorpha</taxon>
        <taxon>Thelazioidea</taxon>
        <taxon>Thelaziidae</taxon>
        <taxon>Thelazia</taxon>
    </lineage>
</organism>
<proteinExistence type="predicted"/>
<sequence>MSDRVGAYIRSIYLGREATPHTDEEGEGREIDQTKWRQKMISENIDSLILGVVNQAAGECAAQNLP</sequence>
<evidence type="ECO:0000313" key="2">
    <source>
        <dbReference type="Proteomes" id="UP000276776"/>
    </source>
</evidence>
<dbReference type="Proteomes" id="UP000276776">
    <property type="component" value="Unassembled WGS sequence"/>
</dbReference>
<dbReference type="EMBL" id="UYYF01004269">
    <property type="protein sequence ID" value="VDN00910.1"/>
    <property type="molecule type" value="Genomic_DNA"/>
</dbReference>